<feature type="region of interest" description="Disordered" evidence="15">
    <location>
        <begin position="588"/>
        <end position="610"/>
    </location>
</feature>
<dbReference type="PANTHER" id="PTHR24388">
    <property type="entry name" value="ZINC FINGER PROTEIN"/>
    <property type="match status" value="1"/>
</dbReference>
<dbReference type="SMART" id="SM00355">
    <property type="entry name" value="ZnF_C2H2"/>
    <property type="match status" value="13"/>
</dbReference>
<keyword evidence="18" id="KW-1185">Reference proteome</keyword>
<keyword evidence="10" id="KW-0238">DNA-binding</keyword>
<feature type="region of interest" description="Disordered" evidence="15">
    <location>
        <begin position="1"/>
        <end position="56"/>
    </location>
</feature>
<name>A0AAE1QDK7_9EUCA</name>
<dbReference type="FunFam" id="3.30.160.60:FF:000557">
    <property type="entry name" value="zinc finger and SCAN domain-containing protein 29"/>
    <property type="match status" value="1"/>
</dbReference>
<feature type="region of interest" description="Disordered" evidence="15">
    <location>
        <begin position="835"/>
        <end position="854"/>
    </location>
</feature>
<feature type="domain" description="C2H2-type" evidence="16">
    <location>
        <begin position="1139"/>
        <end position="1166"/>
    </location>
</feature>
<evidence type="ECO:0000256" key="3">
    <source>
        <dbReference type="ARBA" id="ARBA00022499"/>
    </source>
</evidence>
<feature type="domain" description="C2H2-type" evidence="16">
    <location>
        <begin position="1223"/>
        <end position="1250"/>
    </location>
</feature>
<reference evidence="17" key="1">
    <citation type="submission" date="2023-11" db="EMBL/GenBank/DDBJ databases">
        <title>Genome assemblies of two species of porcelain crab, Petrolisthes cinctipes and Petrolisthes manimaculis (Anomura: Porcellanidae).</title>
        <authorList>
            <person name="Angst P."/>
        </authorList>
    </citation>
    <scope>NUCLEOTIDE SEQUENCE</scope>
    <source>
        <strain evidence="17">PB745_02</strain>
        <tissue evidence="17">Gill</tissue>
    </source>
</reference>
<proteinExistence type="inferred from homology"/>
<accession>A0AAE1QDK7</accession>
<evidence type="ECO:0000256" key="11">
    <source>
        <dbReference type="ARBA" id="ARBA00023163"/>
    </source>
</evidence>
<keyword evidence="6 14" id="KW-0863">Zinc-finger</keyword>
<keyword evidence="9" id="KW-0805">Transcription regulation</keyword>
<dbReference type="InterPro" id="IPR013087">
    <property type="entry name" value="Znf_C2H2_type"/>
</dbReference>
<evidence type="ECO:0000259" key="16">
    <source>
        <dbReference type="PROSITE" id="PS50157"/>
    </source>
</evidence>
<dbReference type="Pfam" id="PF13894">
    <property type="entry name" value="zf-C2H2_4"/>
    <property type="match status" value="1"/>
</dbReference>
<evidence type="ECO:0000313" key="17">
    <source>
        <dbReference type="EMBL" id="KAK4323332.1"/>
    </source>
</evidence>
<feature type="domain" description="C2H2-type" evidence="16">
    <location>
        <begin position="1393"/>
        <end position="1423"/>
    </location>
</feature>
<feature type="domain" description="C2H2-type" evidence="16">
    <location>
        <begin position="1335"/>
        <end position="1362"/>
    </location>
</feature>
<dbReference type="FunFam" id="3.30.160.60:FF:000100">
    <property type="entry name" value="Zinc finger 45-like"/>
    <property type="match status" value="1"/>
</dbReference>
<feature type="domain" description="C2H2-type" evidence="16">
    <location>
        <begin position="1195"/>
        <end position="1222"/>
    </location>
</feature>
<evidence type="ECO:0000256" key="15">
    <source>
        <dbReference type="SAM" id="MobiDB-lite"/>
    </source>
</evidence>
<dbReference type="GO" id="GO:0048598">
    <property type="term" value="P:embryonic morphogenesis"/>
    <property type="evidence" value="ECO:0007669"/>
    <property type="project" value="UniProtKB-ARBA"/>
</dbReference>
<dbReference type="FunFam" id="3.30.160.60:FF:000690">
    <property type="entry name" value="Zinc finger protein 354C"/>
    <property type="match status" value="1"/>
</dbReference>
<evidence type="ECO:0000256" key="14">
    <source>
        <dbReference type="PROSITE-ProRule" id="PRU00042"/>
    </source>
</evidence>
<dbReference type="GO" id="GO:0005634">
    <property type="term" value="C:nucleus"/>
    <property type="evidence" value="ECO:0007669"/>
    <property type="project" value="UniProtKB-SubCell"/>
</dbReference>
<dbReference type="GO" id="GO:0003682">
    <property type="term" value="F:chromatin binding"/>
    <property type="evidence" value="ECO:0007669"/>
    <property type="project" value="UniProtKB-ARBA"/>
</dbReference>
<dbReference type="SUPFAM" id="SSF57667">
    <property type="entry name" value="beta-beta-alpha zinc fingers"/>
    <property type="match status" value="8"/>
</dbReference>
<dbReference type="GO" id="GO:0008270">
    <property type="term" value="F:zinc ion binding"/>
    <property type="evidence" value="ECO:0007669"/>
    <property type="project" value="UniProtKB-KW"/>
</dbReference>
<dbReference type="Proteomes" id="UP001292094">
    <property type="component" value="Unassembled WGS sequence"/>
</dbReference>
<dbReference type="PROSITE" id="PS00028">
    <property type="entry name" value="ZINC_FINGER_C2H2_1"/>
    <property type="match status" value="11"/>
</dbReference>
<dbReference type="Gene3D" id="3.30.160.60">
    <property type="entry name" value="Classic Zinc Finger"/>
    <property type="match status" value="10"/>
</dbReference>
<dbReference type="InterPro" id="IPR036236">
    <property type="entry name" value="Znf_C2H2_sf"/>
</dbReference>
<keyword evidence="11" id="KW-0804">Transcription</keyword>
<evidence type="ECO:0000256" key="5">
    <source>
        <dbReference type="ARBA" id="ARBA00022737"/>
    </source>
</evidence>
<feature type="domain" description="C2H2-type" evidence="16">
    <location>
        <begin position="1251"/>
        <end position="1278"/>
    </location>
</feature>
<feature type="region of interest" description="Disordered" evidence="15">
    <location>
        <begin position="456"/>
        <end position="513"/>
    </location>
</feature>
<keyword evidence="7" id="KW-0862">Zinc</keyword>
<comment type="function">
    <text evidence="1">May be involved in transcriptional regulation.</text>
</comment>
<dbReference type="Pfam" id="PF00096">
    <property type="entry name" value="zf-C2H2"/>
    <property type="match status" value="5"/>
</dbReference>
<evidence type="ECO:0000256" key="13">
    <source>
        <dbReference type="ARBA" id="ARBA00037948"/>
    </source>
</evidence>
<evidence type="ECO:0000256" key="10">
    <source>
        <dbReference type="ARBA" id="ARBA00023125"/>
    </source>
</evidence>
<protein>
    <recommendedName>
        <fullName evidence="16">C2H2-type domain-containing protein</fullName>
    </recommendedName>
</protein>
<evidence type="ECO:0000313" key="18">
    <source>
        <dbReference type="Proteomes" id="UP001292094"/>
    </source>
</evidence>
<feature type="domain" description="C2H2-type" evidence="16">
    <location>
        <begin position="1307"/>
        <end position="1334"/>
    </location>
</feature>
<gene>
    <name evidence="17" type="ORF">Pmani_005960</name>
</gene>
<comment type="caution">
    <text evidence="17">The sequence shown here is derived from an EMBL/GenBank/DDBJ whole genome shotgun (WGS) entry which is preliminary data.</text>
</comment>
<dbReference type="InterPro" id="IPR050527">
    <property type="entry name" value="Snail/Krueppel_Znf"/>
</dbReference>
<evidence type="ECO:0000256" key="8">
    <source>
        <dbReference type="ARBA" id="ARBA00022843"/>
    </source>
</evidence>
<sequence length="1527" mass="169713">MGEELERKRISTNPFLYTDGSLVEPDELECDDEEGLDPDQTPQAEVPVKQQMWPVGRPHARCSASIDIDDDKLQTMTGSYSEILERPFVSQGIAEEDEQTEEKDEIDAITPVCANMDPVQAFLTQERLNAFMAHDDSQGEAPEYQAHLSHPPQERPWSLEVDGCTMGQAESALQAAGTVTRHGDIISFVADDLHNKIKLASPVSKSMAMFPGSRSSTPSLLRTTLEPHVLPIDPTVINDIERHARHIATSVDTLIENLTGTLHSISALTVECVETYRDAVCKTCDAVDANIKSMYQLMAKTEELSKSMKPIYKLQEQIKEVRRLLDMFENIIHSSGKWGNSIDERKWLIEGGSSRRTADDAISGEAPSRPATGVPTLGPPAPRPGVPCHHRPCWSWTRGGSSQLASSVLRGRELHLTPPGCTFTAHTGWCVKSSEKENATSSVSKDLHVPNFASDSSISEVAESEDWSEVEDSEGGSEVEASEVGSEVEKSESGSEVEESEASQKPITTPVSSTVPLQAIGTVREDTTTQNIVNDKYVAQPLVTDNKSRQLLVFSNNNHTQGKQKIDSDEAKNVLLIGGDLLISKSENVPGENIGQRSTKELNRSDSKSIPSGSIYNSLTIKTINYKCRVLQEHSRVCACGAPRLHEYLSNNHRCSSNCVAVQSSSAVTAATHVLSVSHTPEMTGRSRGAPQSKKSIVPNILRKSRHSDGGTRKKRNLQAGTILARHSIETSGVSSHESDEPESELLVEEECEWLPTAIDSLECVEYIVLDDDTLNLSATNSGMISSDTLQSKINTIYQDIDDKIDTSITEKSAVTKEIKSRSVTVRRVSEPISQWTTGRGGHNQEKEDGGCEDSIKQSLDDLGSSSLADVCTNHSPSIKDIFGDVNIKEEPLEDAKQDMAIDDFSKEISNASDVTNNSNDAVIPKEKEYEGTSKGLFAKLIKEEDSVNEMNIDEESSDDSLAPLQIDERFVSPVDDIEVNAPPKEAPEYNLPSVNIISPFKIKILLGSPPTQEAQLIPKEGSNNVSNIPTLYITKPVSTGGEKPAARQEKLYVRKGVSSLPVPVKDPPAVTTGIGANVIQSLTCNYCHITCSDDQALKLHFENHQKEGLIICYFCQKSFGDKTGMRRHMRTHTGEKPYQCKVCGKRFSLPGNFKKHRDIHEDRRTEPCSVCAKTFRRKEHLKYHMRTHTGEKPYTCSECGTSFTARYSLQIHMNIHLGKKPYKCTYCSKAFSDKSTMRKHVRVHTGEKPFRCQVCRRCFGESGTLAAHMATHRSDRPYQCDKCVLRFKTTGGLRQHEKVHSGEKQFACRFCGMKFLQKYNMTMHERIHTGEKPYTCSHCDRSFRSRSCLAKHVVLHGGDDERRFGCDHCSSRFYRKAHLRRHIDMHLGIKNYECTSCAKKFCTRGTLKNHLKTFHSHGARRFPCNWCGRVFKRKIYVTTHVCTGNPIKKEGEVDETLDGQLKDNEGYISTDSEASTVEVKSEPEDEIMENDKIEDTDYEFGEGKEKEILGLDAGECFYQATSQNPS</sequence>
<dbReference type="EMBL" id="JAWZYT010000451">
    <property type="protein sequence ID" value="KAK4323332.1"/>
    <property type="molecule type" value="Genomic_DNA"/>
</dbReference>
<dbReference type="GO" id="GO:0000981">
    <property type="term" value="F:DNA-binding transcription factor activity, RNA polymerase II-specific"/>
    <property type="evidence" value="ECO:0007669"/>
    <property type="project" value="TreeGrafter"/>
</dbReference>
<evidence type="ECO:0000256" key="7">
    <source>
        <dbReference type="ARBA" id="ARBA00022833"/>
    </source>
</evidence>
<dbReference type="PANTHER" id="PTHR24388:SF54">
    <property type="entry name" value="PROTEIN ESCARGOT"/>
    <property type="match status" value="1"/>
</dbReference>
<evidence type="ECO:0000256" key="6">
    <source>
        <dbReference type="ARBA" id="ARBA00022771"/>
    </source>
</evidence>
<feature type="domain" description="C2H2-type" evidence="16">
    <location>
        <begin position="1279"/>
        <end position="1306"/>
    </location>
</feature>
<dbReference type="PROSITE" id="PS50157">
    <property type="entry name" value="ZINC_FINGER_C2H2_2"/>
    <property type="match status" value="11"/>
</dbReference>
<dbReference type="GO" id="GO:0000978">
    <property type="term" value="F:RNA polymerase II cis-regulatory region sequence-specific DNA binding"/>
    <property type="evidence" value="ECO:0007669"/>
    <property type="project" value="TreeGrafter"/>
</dbReference>
<keyword evidence="12" id="KW-0539">Nucleus</keyword>
<evidence type="ECO:0000256" key="12">
    <source>
        <dbReference type="ARBA" id="ARBA00023242"/>
    </source>
</evidence>
<feature type="domain" description="C2H2-type" evidence="16">
    <location>
        <begin position="1167"/>
        <end position="1194"/>
    </location>
</feature>
<dbReference type="Pfam" id="PF10157">
    <property type="entry name" value="BORCS6"/>
    <property type="match status" value="1"/>
</dbReference>
<evidence type="ECO:0000256" key="9">
    <source>
        <dbReference type="ARBA" id="ARBA00023015"/>
    </source>
</evidence>
<dbReference type="FunFam" id="3.30.160.60:FF:001498">
    <property type="entry name" value="Zinc finger protein 404"/>
    <property type="match status" value="1"/>
</dbReference>
<keyword evidence="8" id="KW-0832">Ubl conjugation</keyword>
<dbReference type="FunFam" id="3.30.160.60:FF:000624">
    <property type="entry name" value="zinc finger protein 697"/>
    <property type="match status" value="1"/>
</dbReference>
<dbReference type="FunFam" id="3.30.160.60:FF:000325">
    <property type="entry name" value="ZFP90 zinc finger protein"/>
    <property type="match status" value="1"/>
</dbReference>
<organism evidence="17 18">
    <name type="scientific">Petrolisthes manimaculis</name>
    <dbReference type="NCBI Taxonomy" id="1843537"/>
    <lineage>
        <taxon>Eukaryota</taxon>
        <taxon>Metazoa</taxon>
        <taxon>Ecdysozoa</taxon>
        <taxon>Arthropoda</taxon>
        <taxon>Crustacea</taxon>
        <taxon>Multicrustacea</taxon>
        <taxon>Malacostraca</taxon>
        <taxon>Eumalacostraca</taxon>
        <taxon>Eucarida</taxon>
        <taxon>Decapoda</taxon>
        <taxon>Pleocyemata</taxon>
        <taxon>Anomura</taxon>
        <taxon>Galatheoidea</taxon>
        <taxon>Porcellanidae</taxon>
        <taxon>Petrolisthes</taxon>
    </lineage>
</organism>
<feature type="compositionally biased region" description="Basic and acidic residues" evidence="15">
    <location>
        <begin position="843"/>
        <end position="854"/>
    </location>
</feature>
<feature type="compositionally biased region" description="Basic and acidic residues" evidence="15">
    <location>
        <begin position="598"/>
        <end position="607"/>
    </location>
</feature>
<dbReference type="InterPro" id="IPR046465">
    <property type="entry name" value="BORCS6_C"/>
</dbReference>
<feature type="domain" description="C2H2-type" evidence="16">
    <location>
        <begin position="1365"/>
        <end position="1392"/>
    </location>
</feature>
<evidence type="ECO:0000256" key="4">
    <source>
        <dbReference type="ARBA" id="ARBA00022723"/>
    </source>
</evidence>
<feature type="domain" description="C2H2-type" evidence="16">
    <location>
        <begin position="1111"/>
        <end position="1138"/>
    </location>
</feature>
<feature type="compositionally biased region" description="Acidic residues" evidence="15">
    <location>
        <begin position="462"/>
        <end position="481"/>
    </location>
</feature>
<keyword evidence="3" id="KW-1017">Isopeptide bond</keyword>
<keyword evidence="5" id="KW-0677">Repeat</keyword>
<comment type="similarity">
    <text evidence="13">Belongs to the snail C2H2-type zinc-finger protein family.</text>
</comment>
<keyword evidence="4" id="KW-0479">Metal-binding</keyword>
<evidence type="ECO:0000256" key="2">
    <source>
        <dbReference type="ARBA" id="ARBA00004123"/>
    </source>
</evidence>
<evidence type="ECO:0000256" key="1">
    <source>
        <dbReference type="ARBA" id="ARBA00003767"/>
    </source>
</evidence>
<dbReference type="FunFam" id="3.30.160.60:FF:000097">
    <property type="entry name" value="Zinc finger protein"/>
    <property type="match status" value="1"/>
</dbReference>
<feature type="compositionally biased region" description="Acidic residues" evidence="15">
    <location>
        <begin position="24"/>
        <end position="37"/>
    </location>
</feature>
<feature type="region of interest" description="Disordered" evidence="15">
    <location>
        <begin position="356"/>
        <end position="384"/>
    </location>
</feature>
<comment type="subcellular location">
    <subcellularLocation>
        <location evidence="2">Nucleus</location>
    </subcellularLocation>
</comment>